<dbReference type="InterPro" id="IPR051909">
    <property type="entry name" value="MFP_Cation_Efflux"/>
</dbReference>
<dbReference type="AlphaFoldDB" id="A0A9E4KF40"/>
<dbReference type="GO" id="GO:0015679">
    <property type="term" value="P:plasma membrane copper ion transport"/>
    <property type="evidence" value="ECO:0007669"/>
    <property type="project" value="TreeGrafter"/>
</dbReference>
<dbReference type="Gene3D" id="2.40.30.170">
    <property type="match status" value="1"/>
</dbReference>
<evidence type="ECO:0000313" key="9">
    <source>
        <dbReference type="EMBL" id="MCG7946938.1"/>
    </source>
</evidence>
<feature type="signal peptide" evidence="4">
    <location>
        <begin position="1"/>
        <end position="29"/>
    </location>
</feature>
<feature type="domain" description="Heavy metal binding" evidence="5">
    <location>
        <begin position="378"/>
        <end position="405"/>
    </location>
</feature>
<evidence type="ECO:0000256" key="1">
    <source>
        <dbReference type="ARBA" id="ARBA00009477"/>
    </source>
</evidence>
<feature type="region of interest" description="Disordered" evidence="3">
    <location>
        <begin position="33"/>
        <end position="58"/>
    </location>
</feature>
<name>A0A9E4KF40_9GAMM</name>
<proteinExistence type="inferred from homology"/>
<dbReference type="Pfam" id="PF25954">
    <property type="entry name" value="Beta-barrel_RND_2"/>
    <property type="match status" value="1"/>
</dbReference>
<feature type="domain" description="Heavy metal binding" evidence="5">
    <location>
        <begin position="144"/>
        <end position="168"/>
    </location>
</feature>
<dbReference type="GO" id="GO:0016020">
    <property type="term" value="C:membrane"/>
    <property type="evidence" value="ECO:0007669"/>
    <property type="project" value="InterPro"/>
</dbReference>
<dbReference type="FunFam" id="2.40.30.170:FF:000010">
    <property type="entry name" value="Efflux RND transporter periplasmic adaptor subunit"/>
    <property type="match status" value="1"/>
</dbReference>
<dbReference type="GO" id="GO:0046914">
    <property type="term" value="F:transition metal ion binding"/>
    <property type="evidence" value="ECO:0007669"/>
    <property type="project" value="TreeGrafter"/>
</dbReference>
<evidence type="ECO:0000259" key="7">
    <source>
        <dbReference type="Pfam" id="PF25954"/>
    </source>
</evidence>
<dbReference type="SUPFAM" id="SSF111369">
    <property type="entry name" value="HlyD-like secretion proteins"/>
    <property type="match status" value="1"/>
</dbReference>
<evidence type="ECO:0000256" key="3">
    <source>
        <dbReference type="SAM" id="MobiDB-lite"/>
    </source>
</evidence>
<feature type="region of interest" description="Disordered" evidence="3">
    <location>
        <begin position="238"/>
        <end position="374"/>
    </location>
</feature>
<gene>
    <name evidence="9" type="ORF">JAZ07_11395</name>
</gene>
<keyword evidence="4" id="KW-0732">Signal</keyword>
<feature type="domain" description="CusB-like barrel-sandwich hybrid" evidence="6">
    <location>
        <begin position="460"/>
        <end position="586"/>
    </location>
</feature>
<dbReference type="InterPro" id="IPR058649">
    <property type="entry name" value="CzcB_C"/>
</dbReference>
<reference evidence="9" key="1">
    <citation type="journal article" date="2021" name="Proc. Natl. Acad. Sci. U.S.A.">
        <title>Global biogeography of chemosynthetic symbionts reveals both localized and globally distributed symbiont groups. .</title>
        <authorList>
            <person name="Osvatic J.T."/>
            <person name="Wilkins L.G.E."/>
            <person name="Leibrecht L."/>
            <person name="Leray M."/>
            <person name="Zauner S."/>
            <person name="Polzin J."/>
            <person name="Camacho Y."/>
            <person name="Gros O."/>
            <person name="van Gils J.A."/>
            <person name="Eisen J.A."/>
            <person name="Petersen J.M."/>
            <person name="Yuen B."/>
        </authorList>
    </citation>
    <scope>NUCLEOTIDE SEQUENCE</scope>
    <source>
        <strain evidence="9">MAGclacostrist064TRANS</strain>
    </source>
</reference>
<feature type="domain" description="Heavy metal binding" evidence="5">
    <location>
        <begin position="62"/>
        <end position="86"/>
    </location>
</feature>
<dbReference type="Proteomes" id="UP000886667">
    <property type="component" value="Unassembled WGS sequence"/>
</dbReference>
<accession>A0A9E4KF40</accession>
<evidence type="ECO:0000256" key="2">
    <source>
        <dbReference type="ARBA" id="ARBA00022448"/>
    </source>
</evidence>
<evidence type="ECO:0000313" key="10">
    <source>
        <dbReference type="Proteomes" id="UP000886667"/>
    </source>
</evidence>
<feature type="region of interest" description="Disordered" evidence="3">
    <location>
        <begin position="90"/>
        <end position="157"/>
    </location>
</feature>
<dbReference type="GO" id="GO:0022857">
    <property type="term" value="F:transmembrane transporter activity"/>
    <property type="evidence" value="ECO:0007669"/>
    <property type="project" value="InterPro"/>
</dbReference>
<feature type="domain" description="CusB-like beta-barrel" evidence="7">
    <location>
        <begin position="591"/>
        <end position="667"/>
    </location>
</feature>
<dbReference type="Pfam" id="PF25919">
    <property type="entry name" value="BSH_CusB"/>
    <property type="match status" value="1"/>
</dbReference>
<dbReference type="InterPro" id="IPR058792">
    <property type="entry name" value="Beta-barrel_RND_2"/>
</dbReference>
<dbReference type="InterPro" id="IPR045800">
    <property type="entry name" value="HMBD"/>
</dbReference>
<feature type="chain" id="PRO_5039678536" evidence="4">
    <location>
        <begin position="30"/>
        <end position="750"/>
    </location>
</feature>
<keyword evidence="2" id="KW-0813">Transport</keyword>
<dbReference type="PANTHER" id="PTHR30097:SF15">
    <property type="entry name" value="CATION EFFLUX SYSTEM PROTEIN CUSB"/>
    <property type="match status" value="1"/>
</dbReference>
<dbReference type="Gene3D" id="2.40.420.20">
    <property type="match status" value="1"/>
</dbReference>
<feature type="domain" description="Heavy metal binding" evidence="5">
    <location>
        <begin position="211"/>
        <end position="235"/>
    </location>
</feature>
<protein>
    <submittedName>
        <fullName evidence="9">Efflux RND transporter periplasmic adaptor subunit</fullName>
    </submittedName>
</protein>
<comment type="caution">
    <text evidence="9">The sequence shown here is derived from an EMBL/GenBank/DDBJ whole genome shotgun (WGS) entry which is preliminary data.</text>
</comment>
<sequence>MTAKRFLYALFRILVPMTAALSFVTGSMAFGETHHSSNQAKDTEIEGLSDASNESVPTTTLYSCPMHPNETSDKPGRCNICGMHLVAQTDTDHSGHDHHQPMSHMDHSGHDQHQPMDHMDHSGHDDHQAMDHTDHEHEDHQSTYACPMHPNETSDKPGRCSICGMHLVAQTDTDHSGHDHQSMSHMDHSEHDHHQAMDHADHKHEDHQTIYACPMHPNETSDKPGRCSICGMHLVAQTDTDHSKHDHHQPMSQMDHAGHDQHQPMSHTDHSGHNHEMMSHSDHETEEHPKAENAHSHDMKSMQPGSEMPKGMTKPKRYWDSDQLPSISSRSKASKENNENTLLSKAKRVPVNDSPEQEVAVSQDTHTDHDHQHSGTTYICPMHPQIISHDADSSCPICGMNLVPVAAAKASMGSENPQVFLESAVIQNMGIRTITAERRNLGKTIKTQGRVTADDERIYNIHSRTGGWIENLYLVTEGDHIERKDELVDFYSPWINRAQLDLIEALEEFDLVAFEPERKAELDAKIDSYRNTLRSLKVPPMDLMRIEQYRKVLNTVQITSPASGWITELNVSEGSYVEPYQTMFTVVDLSEVWIMVDIFEHQAPWVKKGNKVSVTSPAIPGREWIGEIDFIYPEINPVTRTLRARIEVTNPDEALLLNMFVQVEISDGATKKNAVTVPREAIILTGEREIIVKYQGKGHFQPVDVKTGLWGDNQVEIIDGLNEGAEVVVSGQFLIDSESNIQSSLLRMAE</sequence>
<dbReference type="EMBL" id="JAEPCM010000389">
    <property type="protein sequence ID" value="MCG7946938.1"/>
    <property type="molecule type" value="Genomic_DNA"/>
</dbReference>
<dbReference type="InterPro" id="IPR006143">
    <property type="entry name" value="RND_pump_MFP"/>
</dbReference>
<feature type="domain" description="CzcB-like C-terminal circularly permuted SH3-like" evidence="8">
    <location>
        <begin position="675"/>
        <end position="735"/>
    </location>
</feature>
<organism evidence="9 10">
    <name type="scientific">Candidatus Thiodiazotropha taylori</name>
    <dbReference type="NCBI Taxonomy" id="2792791"/>
    <lineage>
        <taxon>Bacteria</taxon>
        <taxon>Pseudomonadati</taxon>
        <taxon>Pseudomonadota</taxon>
        <taxon>Gammaproteobacteria</taxon>
        <taxon>Chromatiales</taxon>
        <taxon>Sedimenticolaceae</taxon>
        <taxon>Candidatus Thiodiazotropha</taxon>
    </lineage>
</organism>
<dbReference type="NCBIfam" id="TIGR01730">
    <property type="entry name" value="RND_mfp"/>
    <property type="match status" value="1"/>
</dbReference>
<evidence type="ECO:0000256" key="4">
    <source>
        <dbReference type="SAM" id="SignalP"/>
    </source>
</evidence>
<dbReference type="GO" id="GO:0030288">
    <property type="term" value="C:outer membrane-bounded periplasmic space"/>
    <property type="evidence" value="ECO:0007669"/>
    <property type="project" value="TreeGrafter"/>
</dbReference>
<feature type="compositionally biased region" description="Basic and acidic residues" evidence="3">
    <location>
        <begin position="90"/>
        <end position="141"/>
    </location>
</feature>
<dbReference type="PANTHER" id="PTHR30097">
    <property type="entry name" value="CATION EFFLUX SYSTEM PROTEIN CUSB"/>
    <property type="match status" value="1"/>
</dbReference>
<dbReference type="InterPro" id="IPR058790">
    <property type="entry name" value="BSH_CusB"/>
</dbReference>
<dbReference type="Pfam" id="PF19335">
    <property type="entry name" value="HMBD"/>
    <property type="match status" value="4"/>
</dbReference>
<evidence type="ECO:0000259" key="6">
    <source>
        <dbReference type="Pfam" id="PF25919"/>
    </source>
</evidence>
<feature type="compositionally biased region" description="Basic and acidic residues" evidence="3">
    <location>
        <begin position="256"/>
        <end position="300"/>
    </location>
</feature>
<comment type="similarity">
    <text evidence="1">Belongs to the membrane fusion protein (MFP) (TC 8.A.1) family.</text>
</comment>
<dbReference type="GO" id="GO:0060003">
    <property type="term" value="P:copper ion export"/>
    <property type="evidence" value="ECO:0007669"/>
    <property type="project" value="TreeGrafter"/>
</dbReference>
<dbReference type="Pfam" id="PF25975">
    <property type="entry name" value="CzcB_C"/>
    <property type="match status" value="1"/>
</dbReference>
<evidence type="ECO:0000259" key="8">
    <source>
        <dbReference type="Pfam" id="PF25975"/>
    </source>
</evidence>
<evidence type="ECO:0000259" key="5">
    <source>
        <dbReference type="Pfam" id="PF19335"/>
    </source>
</evidence>